<dbReference type="InterPro" id="IPR011990">
    <property type="entry name" value="TPR-like_helical_dom_sf"/>
</dbReference>
<keyword evidence="3" id="KW-0732">Signal</keyword>
<dbReference type="Gene3D" id="1.25.40.390">
    <property type="match status" value="1"/>
</dbReference>
<evidence type="ECO:0000256" key="2">
    <source>
        <dbReference type="ARBA" id="ARBA00006275"/>
    </source>
</evidence>
<evidence type="ECO:0000256" key="3">
    <source>
        <dbReference type="ARBA" id="ARBA00022729"/>
    </source>
</evidence>
<keyword evidence="9" id="KW-1185">Reference proteome</keyword>
<evidence type="ECO:0000256" key="1">
    <source>
        <dbReference type="ARBA" id="ARBA00004442"/>
    </source>
</evidence>
<dbReference type="SUPFAM" id="SSF48452">
    <property type="entry name" value="TPR-like"/>
    <property type="match status" value="1"/>
</dbReference>
<evidence type="ECO:0000259" key="6">
    <source>
        <dbReference type="Pfam" id="PF07980"/>
    </source>
</evidence>
<organism evidence="8 9">
    <name type="scientific">Sphingobacterium paucimobilis HER1398</name>
    <dbReference type="NCBI Taxonomy" id="1346330"/>
    <lineage>
        <taxon>Bacteria</taxon>
        <taxon>Pseudomonadati</taxon>
        <taxon>Bacteroidota</taxon>
        <taxon>Sphingobacteriia</taxon>
        <taxon>Sphingobacteriales</taxon>
        <taxon>Sphingobacteriaceae</taxon>
        <taxon>Sphingobacterium</taxon>
    </lineage>
</organism>
<dbReference type="PATRIC" id="fig|1346330.5.peg.3565"/>
<reference evidence="8 9" key="1">
    <citation type="journal article" date="2013" name="Genome Announc.">
        <title>The Draft Genome Sequence of Sphingomonas paucimobilis Strain HER1398 (Proteobacteria), Host to the Giant PAU Phage, Indicates That It Is a Member of the Genus Sphingobacterium (Bacteroidetes).</title>
        <authorList>
            <person name="White R.A.III."/>
            <person name="Suttle C.A."/>
        </authorList>
    </citation>
    <scope>NUCLEOTIDE SEQUENCE [LARGE SCALE GENOMIC DNA]</scope>
    <source>
        <strain evidence="8 9">HER1398</strain>
    </source>
</reference>
<evidence type="ECO:0000256" key="5">
    <source>
        <dbReference type="ARBA" id="ARBA00023237"/>
    </source>
</evidence>
<comment type="similarity">
    <text evidence="2">Belongs to the SusD family.</text>
</comment>
<dbReference type="InterPro" id="IPR012944">
    <property type="entry name" value="SusD_RagB_dom"/>
</dbReference>
<keyword evidence="4" id="KW-0472">Membrane</keyword>
<protein>
    <recommendedName>
        <fullName evidence="10">SusD-like N-terminal domain-containing protein</fullName>
    </recommendedName>
</protein>
<gene>
    <name evidence="8" type="ORF">M472_04025</name>
</gene>
<feature type="domain" description="SusD-like N-terminal" evidence="7">
    <location>
        <begin position="27"/>
        <end position="208"/>
    </location>
</feature>
<dbReference type="PROSITE" id="PS51257">
    <property type="entry name" value="PROKAR_LIPOPROTEIN"/>
    <property type="match status" value="1"/>
</dbReference>
<dbReference type="OrthoDB" id="1097962at2"/>
<proteinExistence type="inferred from homology"/>
<dbReference type="EMBL" id="ATDL01000020">
    <property type="protein sequence ID" value="ERJ57928.1"/>
    <property type="molecule type" value="Genomic_DNA"/>
</dbReference>
<feature type="domain" description="RagB/SusD" evidence="6">
    <location>
        <begin position="313"/>
        <end position="460"/>
    </location>
</feature>
<comment type="subcellular location">
    <subcellularLocation>
        <location evidence="1">Cell outer membrane</location>
    </subcellularLocation>
</comment>
<dbReference type="GO" id="GO:0009279">
    <property type="term" value="C:cell outer membrane"/>
    <property type="evidence" value="ECO:0007669"/>
    <property type="project" value="UniProtKB-SubCell"/>
</dbReference>
<keyword evidence="5" id="KW-0998">Cell outer membrane</keyword>
<dbReference type="Pfam" id="PF14322">
    <property type="entry name" value="SusD-like_3"/>
    <property type="match status" value="1"/>
</dbReference>
<dbReference type="AlphaFoldDB" id="U2J5I9"/>
<dbReference type="RefSeq" id="WP_021071697.1">
    <property type="nucleotide sequence ID" value="NZ_ATDL01000020.1"/>
</dbReference>
<comment type="caution">
    <text evidence="8">The sequence shown here is derived from an EMBL/GenBank/DDBJ whole genome shotgun (WGS) entry which is preliminary data.</text>
</comment>
<evidence type="ECO:0008006" key="10">
    <source>
        <dbReference type="Google" id="ProtNLM"/>
    </source>
</evidence>
<evidence type="ECO:0000256" key="4">
    <source>
        <dbReference type="ARBA" id="ARBA00023136"/>
    </source>
</evidence>
<evidence type="ECO:0000259" key="7">
    <source>
        <dbReference type="Pfam" id="PF14322"/>
    </source>
</evidence>
<sequence length="497" mass="56722">MKSRILFSFKLSLVAIVLLFSCNKWVDLPPKDRLTQTVLFSTKEGYLKALTGIYAEFNNTSLYGRDLTMGMLDAMAQYYNMGDSEHSLLAFTSFDYGSDTFKSKSNTIWTKLYNLIANSNAILDQCKEGNTVLPTKYYGIIKGETLALRAMMHFDLLRMFGPIYDKEKDKACIPYIESSDRSVQPLISSVEVIAKVVRDLEEAQILLQTTDPVLAEGPLNFAGDVNNHFNYRQYRLNYFAVTALLARVHLWAGNKEKAVHYAKEVIDKGQTADAPFFPFVTLEEIRPSNPDNVSDRIFSNEVLFACYNQSRTSSYNVLFSPTLSANSLLTLSGTLTDGRINLMYDNQNDFRRSFWATRSISEEKEVLYFNKYEELISKNNSSSDAFRFMIPLIRISEMYLVVAECSSDLNECGAYLNKLRLNRGQAHMDFTSMDQINLVLENEFMKEFLGEGQMFYFFKRKAYTELPEGSKVAGGTIPMQLSNYTFPLPESETSQRQ</sequence>
<accession>U2J5I9</accession>
<dbReference type="Proteomes" id="UP000016584">
    <property type="component" value="Unassembled WGS sequence"/>
</dbReference>
<dbReference type="eggNOG" id="COG2913">
    <property type="taxonomic scope" value="Bacteria"/>
</dbReference>
<evidence type="ECO:0000313" key="8">
    <source>
        <dbReference type="EMBL" id="ERJ57928.1"/>
    </source>
</evidence>
<dbReference type="InterPro" id="IPR033985">
    <property type="entry name" value="SusD-like_N"/>
</dbReference>
<evidence type="ECO:0000313" key="9">
    <source>
        <dbReference type="Proteomes" id="UP000016584"/>
    </source>
</evidence>
<dbReference type="Pfam" id="PF07980">
    <property type="entry name" value="SusD_RagB"/>
    <property type="match status" value="1"/>
</dbReference>
<dbReference type="STRING" id="1346330.M472_04025"/>
<name>U2J5I9_9SPHI</name>